<dbReference type="NCBIfam" id="TIGR00667">
    <property type="entry name" value="aat"/>
    <property type="match status" value="1"/>
</dbReference>
<dbReference type="Gene3D" id="3.40.630.70">
    <property type="entry name" value="Leucyl/phenylalanyl-tRNA-protein transferase, C-terminal domain"/>
    <property type="match status" value="1"/>
</dbReference>
<evidence type="ECO:0000256" key="12">
    <source>
        <dbReference type="ARBA" id="ARBA00077136"/>
    </source>
</evidence>
<comment type="caution">
    <text evidence="16">The sequence shown here is derived from an EMBL/GenBank/DDBJ whole genome shotgun (WGS) entry which is preliminary data.</text>
</comment>
<name>A0A1F6U1X9_9PROT</name>
<dbReference type="InterPro" id="IPR004616">
    <property type="entry name" value="Leu/Phe-tRNA_Trfase"/>
</dbReference>
<dbReference type="EMBL" id="MFTC01000043">
    <property type="protein sequence ID" value="OGI51375.1"/>
    <property type="molecule type" value="Genomic_DNA"/>
</dbReference>
<evidence type="ECO:0000256" key="5">
    <source>
        <dbReference type="ARBA" id="ARBA00050607"/>
    </source>
</evidence>
<reference evidence="16 17" key="1">
    <citation type="journal article" date="2016" name="Nat. Commun.">
        <title>Thousands of microbial genomes shed light on interconnected biogeochemical processes in an aquifer system.</title>
        <authorList>
            <person name="Anantharaman K."/>
            <person name="Brown C.T."/>
            <person name="Hug L.A."/>
            <person name="Sharon I."/>
            <person name="Castelle C.J."/>
            <person name="Probst A.J."/>
            <person name="Thomas B.C."/>
            <person name="Singh A."/>
            <person name="Wilkins M.J."/>
            <person name="Karaoz U."/>
            <person name="Brodie E.L."/>
            <person name="Williams K.H."/>
            <person name="Hubbard S.S."/>
            <person name="Banfield J.F."/>
        </authorList>
    </citation>
    <scope>NUCLEOTIDE SEQUENCE [LARGE SCALE GENOMIC DNA]</scope>
</reference>
<organism evidence="16 17">
    <name type="scientific">Candidatus Muproteobacteria bacterium RIFCSPLOWO2_01_FULL_60_18</name>
    <dbReference type="NCBI Taxonomy" id="1817768"/>
    <lineage>
        <taxon>Bacteria</taxon>
        <taxon>Pseudomonadati</taxon>
        <taxon>Pseudomonadota</taxon>
        <taxon>Candidatus Muproteobacteria</taxon>
    </lineage>
</organism>
<dbReference type="HAMAP" id="MF_00688">
    <property type="entry name" value="Leu_Phe_trans"/>
    <property type="match status" value="1"/>
</dbReference>
<gene>
    <name evidence="15" type="primary">aat</name>
    <name evidence="16" type="ORF">A3A87_04575</name>
</gene>
<evidence type="ECO:0000313" key="17">
    <source>
        <dbReference type="Proteomes" id="UP000179037"/>
    </source>
</evidence>
<dbReference type="InterPro" id="IPR042203">
    <property type="entry name" value="Leu/Phe-tRNA_Trfase_C"/>
</dbReference>
<dbReference type="InterPro" id="IPR042221">
    <property type="entry name" value="Leu/Phe-tRNA_Trfase_N"/>
</dbReference>
<evidence type="ECO:0000256" key="13">
    <source>
        <dbReference type="ARBA" id="ARBA00077165"/>
    </source>
</evidence>
<evidence type="ECO:0000256" key="9">
    <source>
        <dbReference type="ARBA" id="ARBA00061535"/>
    </source>
</evidence>
<comment type="similarity">
    <text evidence="9 15">Belongs to the L/F-transferase family.</text>
</comment>
<comment type="subcellular location">
    <subcellularLocation>
        <location evidence="1 15">Cytoplasm</location>
    </subcellularLocation>
</comment>
<evidence type="ECO:0000256" key="4">
    <source>
        <dbReference type="ARBA" id="ARBA00023315"/>
    </source>
</evidence>
<dbReference type="GO" id="GO:0030163">
    <property type="term" value="P:protein catabolic process"/>
    <property type="evidence" value="ECO:0007669"/>
    <property type="project" value="UniProtKB-UniRule"/>
</dbReference>
<dbReference type="FunFam" id="3.30.70.3550:FF:000001">
    <property type="entry name" value="Leucyl/phenylalanyl-tRNA--protein transferase"/>
    <property type="match status" value="1"/>
</dbReference>
<keyword evidence="4 15" id="KW-0012">Acyltransferase</keyword>
<dbReference type="GO" id="GO:0005737">
    <property type="term" value="C:cytoplasm"/>
    <property type="evidence" value="ECO:0007669"/>
    <property type="project" value="UniProtKB-SubCell"/>
</dbReference>
<evidence type="ECO:0000256" key="3">
    <source>
        <dbReference type="ARBA" id="ARBA00022679"/>
    </source>
</evidence>
<dbReference type="EC" id="2.3.2.6" evidence="10 15"/>
<dbReference type="AlphaFoldDB" id="A0A1F6U1X9"/>
<dbReference type="SUPFAM" id="SSF55729">
    <property type="entry name" value="Acyl-CoA N-acyltransferases (Nat)"/>
    <property type="match status" value="1"/>
</dbReference>
<comment type="catalytic activity">
    <reaction evidence="6 15">
        <text>N-terminal L-arginyl-[protein] + L-leucyl-tRNA(Leu) = N-terminal L-leucyl-L-arginyl-[protein] + tRNA(Leu) + H(+)</text>
        <dbReference type="Rhea" id="RHEA:50416"/>
        <dbReference type="Rhea" id="RHEA-COMP:9613"/>
        <dbReference type="Rhea" id="RHEA-COMP:9622"/>
        <dbReference type="Rhea" id="RHEA-COMP:12672"/>
        <dbReference type="Rhea" id="RHEA-COMP:12673"/>
        <dbReference type="ChEBI" id="CHEBI:15378"/>
        <dbReference type="ChEBI" id="CHEBI:64719"/>
        <dbReference type="ChEBI" id="CHEBI:78442"/>
        <dbReference type="ChEBI" id="CHEBI:78494"/>
        <dbReference type="ChEBI" id="CHEBI:133044"/>
        <dbReference type="EC" id="2.3.2.6"/>
    </reaction>
</comment>
<proteinExistence type="inferred from homology"/>
<evidence type="ECO:0000256" key="7">
    <source>
        <dbReference type="ARBA" id="ARBA00051538"/>
    </source>
</evidence>
<evidence type="ECO:0000256" key="2">
    <source>
        <dbReference type="ARBA" id="ARBA00022490"/>
    </source>
</evidence>
<comment type="catalytic activity">
    <reaction evidence="7 15">
        <text>N-terminal L-lysyl-[protein] + L-leucyl-tRNA(Leu) = N-terminal L-leucyl-L-lysyl-[protein] + tRNA(Leu) + H(+)</text>
        <dbReference type="Rhea" id="RHEA:12340"/>
        <dbReference type="Rhea" id="RHEA-COMP:9613"/>
        <dbReference type="Rhea" id="RHEA-COMP:9622"/>
        <dbReference type="Rhea" id="RHEA-COMP:12670"/>
        <dbReference type="Rhea" id="RHEA-COMP:12671"/>
        <dbReference type="ChEBI" id="CHEBI:15378"/>
        <dbReference type="ChEBI" id="CHEBI:65249"/>
        <dbReference type="ChEBI" id="CHEBI:78442"/>
        <dbReference type="ChEBI" id="CHEBI:78494"/>
        <dbReference type="ChEBI" id="CHEBI:133043"/>
        <dbReference type="EC" id="2.3.2.6"/>
    </reaction>
</comment>
<dbReference type="FunFam" id="3.40.630.70:FF:000001">
    <property type="entry name" value="Leucyl/phenylalanyl-tRNA--protein transferase"/>
    <property type="match status" value="1"/>
</dbReference>
<comment type="catalytic activity">
    <reaction evidence="5 15">
        <text>L-phenylalanyl-tRNA(Phe) + an N-terminal L-alpha-aminoacyl-[protein] = an N-terminal L-phenylalanyl-L-alpha-aminoacyl-[protein] + tRNA(Phe)</text>
        <dbReference type="Rhea" id="RHEA:43632"/>
        <dbReference type="Rhea" id="RHEA-COMP:9668"/>
        <dbReference type="Rhea" id="RHEA-COMP:9699"/>
        <dbReference type="Rhea" id="RHEA-COMP:10636"/>
        <dbReference type="Rhea" id="RHEA-COMP:10637"/>
        <dbReference type="ChEBI" id="CHEBI:78442"/>
        <dbReference type="ChEBI" id="CHEBI:78531"/>
        <dbReference type="ChEBI" id="CHEBI:78597"/>
        <dbReference type="ChEBI" id="CHEBI:83561"/>
        <dbReference type="EC" id="2.3.2.6"/>
    </reaction>
</comment>
<keyword evidence="3 15" id="KW-0808">Transferase</keyword>
<protein>
    <recommendedName>
        <fullName evidence="11 15">Leucyl/phenylalanyl-tRNA--protein transferase</fullName>
        <ecNumber evidence="10 15">2.3.2.6</ecNumber>
    </recommendedName>
    <alternativeName>
        <fullName evidence="12 15">L/F-transferase</fullName>
    </alternativeName>
    <alternativeName>
        <fullName evidence="13 15">Leucyltransferase</fullName>
    </alternativeName>
    <alternativeName>
        <fullName evidence="14 15">Phenyalanyltransferase</fullName>
    </alternativeName>
</protein>
<evidence type="ECO:0000256" key="11">
    <source>
        <dbReference type="ARBA" id="ARBA00074372"/>
    </source>
</evidence>
<evidence type="ECO:0000256" key="10">
    <source>
        <dbReference type="ARBA" id="ARBA00066767"/>
    </source>
</evidence>
<dbReference type="InterPro" id="IPR016181">
    <property type="entry name" value="Acyl_CoA_acyltransferase"/>
</dbReference>
<dbReference type="Pfam" id="PF03588">
    <property type="entry name" value="Leu_Phe_trans"/>
    <property type="match status" value="1"/>
</dbReference>
<accession>A0A1F6U1X9</accession>
<evidence type="ECO:0000256" key="1">
    <source>
        <dbReference type="ARBA" id="ARBA00004496"/>
    </source>
</evidence>
<evidence type="ECO:0000256" key="15">
    <source>
        <dbReference type="HAMAP-Rule" id="MF_00688"/>
    </source>
</evidence>
<sequence length="242" mass="27240">MLKPDSADLRFPPVELASPEGLLAVGGDLRAERLLEAYRHGIFPWYNPGQPILWWSLDPRAVLFPSKLRVARSLHKTLRQKKFEVTLDTAFRDVISACAQPRNGRAGPGTWITPEMIEAYCVLHERGFAHSAESWRDGKLAGGVYGVALGNAFFGESMFSHETDASKVAFVHLVRQLEHWGFAFVDCQLPTAHLFSLGAVEIRRSDFMDRLERALQQPEHSGRWRFEADPAILTESHPPARP</sequence>
<dbReference type="PANTHER" id="PTHR30098">
    <property type="entry name" value="LEUCYL/PHENYLALANYL-TRNA--PROTEIN TRANSFERASE"/>
    <property type="match status" value="1"/>
</dbReference>
<comment type="function">
    <text evidence="8 15">Functions in the N-end rule pathway of protein degradation where it conjugates Leu, Phe and, less efficiently, Met from aminoacyl-tRNAs to the N-termini of proteins containing an N-terminal arginine or lysine.</text>
</comment>
<dbReference type="STRING" id="1817768.A3A87_04575"/>
<evidence type="ECO:0000313" key="16">
    <source>
        <dbReference type="EMBL" id="OGI51375.1"/>
    </source>
</evidence>
<evidence type="ECO:0000256" key="14">
    <source>
        <dbReference type="ARBA" id="ARBA00083640"/>
    </source>
</evidence>
<dbReference type="PANTHER" id="PTHR30098:SF2">
    <property type="entry name" value="LEUCYL_PHENYLALANYL-TRNA--PROTEIN TRANSFERASE"/>
    <property type="match status" value="1"/>
</dbReference>
<dbReference type="Gene3D" id="3.30.70.3550">
    <property type="entry name" value="Leucyl/phenylalanyl-tRNA-protein transferase, N-terminal domain"/>
    <property type="match status" value="1"/>
</dbReference>
<evidence type="ECO:0000256" key="6">
    <source>
        <dbReference type="ARBA" id="ARBA00050652"/>
    </source>
</evidence>
<dbReference type="GO" id="GO:0008914">
    <property type="term" value="F:leucyl-tRNA--protein transferase activity"/>
    <property type="evidence" value="ECO:0007669"/>
    <property type="project" value="UniProtKB-UniRule"/>
</dbReference>
<evidence type="ECO:0000256" key="8">
    <source>
        <dbReference type="ARBA" id="ARBA00054043"/>
    </source>
</evidence>
<keyword evidence="2 15" id="KW-0963">Cytoplasm</keyword>
<dbReference type="Proteomes" id="UP000179037">
    <property type="component" value="Unassembled WGS sequence"/>
</dbReference>